<reference evidence="2" key="1">
    <citation type="submission" date="2020-02" db="EMBL/GenBank/DDBJ databases">
        <authorList>
            <person name="Meier V. D."/>
        </authorList>
    </citation>
    <scope>NUCLEOTIDE SEQUENCE</scope>
    <source>
        <strain evidence="2">AVDCRST_MAG34</strain>
    </source>
</reference>
<organism evidence="2">
    <name type="scientific">uncultured Nocardioidaceae bacterium</name>
    <dbReference type="NCBI Taxonomy" id="253824"/>
    <lineage>
        <taxon>Bacteria</taxon>
        <taxon>Bacillati</taxon>
        <taxon>Actinomycetota</taxon>
        <taxon>Actinomycetes</taxon>
        <taxon>Propionibacteriales</taxon>
        <taxon>Nocardioidaceae</taxon>
        <taxon>environmental samples</taxon>
    </lineage>
</organism>
<sequence length="176" mass="19020">MPLRRTAVLALIFAAFVLTASPALAQRATVTDPAGDASGPGLDVVSATVRNRDHAIVARVRFDRAVRGDLIVSVDPRGDRGVRLVSEYRPHRTTRNYVVGGAFTRRVEGELRCGGFRVVWIADAEVARMRLPSRCLQDGNYGAVRFAVLTERGGDTDYAPETADGDIGVSGWIPRG</sequence>
<accession>A0A6J4ML41</accession>
<proteinExistence type="predicted"/>
<dbReference type="EMBL" id="CADCUI010000064">
    <property type="protein sequence ID" value="CAA9360117.1"/>
    <property type="molecule type" value="Genomic_DNA"/>
</dbReference>
<keyword evidence="1" id="KW-0732">Signal</keyword>
<evidence type="ECO:0000313" key="2">
    <source>
        <dbReference type="EMBL" id="CAA9360117.1"/>
    </source>
</evidence>
<name>A0A6J4ML41_9ACTN</name>
<protein>
    <submittedName>
        <fullName evidence="2">Uncharacterized protein</fullName>
    </submittedName>
</protein>
<feature type="signal peptide" evidence="1">
    <location>
        <begin position="1"/>
        <end position="25"/>
    </location>
</feature>
<evidence type="ECO:0000256" key="1">
    <source>
        <dbReference type="SAM" id="SignalP"/>
    </source>
</evidence>
<gene>
    <name evidence="2" type="ORF">AVDCRST_MAG34-2398</name>
</gene>
<dbReference type="AlphaFoldDB" id="A0A6J4ML41"/>
<feature type="chain" id="PRO_5027078114" evidence="1">
    <location>
        <begin position="26"/>
        <end position="176"/>
    </location>
</feature>